<keyword evidence="4" id="KW-1185">Reference proteome</keyword>
<protein>
    <submittedName>
        <fullName evidence="3">Transcriptional regulator</fullName>
    </submittedName>
</protein>
<evidence type="ECO:0000313" key="4">
    <source>
        <dbReference type="Proteomes" id="UP000477651"/>
    </source>
</evidence>
<dbReference type="GO" id="GO:0003700">
    <property type="term" value="F:DNA-binding transcription factor activity"/>
    <property type="evidence" value="ECO:0007669"/>
    <property type="project" value="TreeGrafter"/>
</dbReference>
<evidence type="ECO:0000256" key="1">
    <source>
        <dbReference type="ARBA" id="ARBA00009437"/>
    </source>
</evidence>
<comment type="similarity">
    <text evidence="1">Belongs to the LysR transcriptional regulatory family.</text>
</comment>
<dbReference type="RefSeq" id="WP_163764158.1">
    <property type="nucleotide sequence ID" value="NZ_JAAGYR010000005.1"/>
</dbReference>
<name>A0A6L9Y6I6_9BURK</name>
<feature type="domain" description="LysR substrate-binding" evidence="2">
    <location>
        <begin position="9"/>
        <end position="185"/>
    </location>
</feature>
<gene>
    <name evidence="3" type="ORF">F9B74_03585</name>
</gene>
<dbReference type="GO" id="GO:0043565">
    <property type="term" value="F:sequence-specific DNA binding"/>
    <property type="evidence" value="ECO:0007669"/>
    <property type="project" value="TreeGrafter"/>
</dbReference>
<dbReference type="EMBL" id="JAAGYR010000005">
    <property type="protein sequence ID" value="NEN75408.1"/>
    <property type="molecule type" value="Genomic_DNA"/>
</dbReference>
<evidence type="ECO:0000259" key="2">
    <source>
        <dbReference type="Pfam" id="PF03466"/>
    </source>
</evidence>
<dbReference type="PANTHER" id="PTHR30537">
    <property type="entry name" value="HTH-TYPE TRANSCRIPTIONAL REGULATOR"/>
    <property type="match status" value="1"/>
</dbReference>
<dbReference type="Proteomes" id="UP000477651">
    <property type="component" value="Unassembled WGS sequence"/>
</dbReference>
<dbReference type="Gene3D" id="3.40.190.290">
    <property type="match status" value="1"/>
</dbReference>
<dbReference type="PANTHER" id="PTHR30537:SF1">
    <property type="entry name" value="HTH-TYPE TRANSCRIPTIONAL REGULATOR PGRR"/>
    <property type="match status" value="1"/>
</dbReference>
<dbReference type="Pfam" id="PF03466">
    <property type="entry name" value="LysR_substrate"/>
    <property type="match status" value="1"/>
</dbReference>
<dbReference type="AlphaFoldDB" id="A0A6L9Y6I6"/>
<dbReference type="InterPro" id="IPR005119">
    <property type="entry name" value="LysR_subst-bd"/>
</dbReference>
<dbReference type="InterPro" id="IPR058163">
    <property type="entry name" value="LysR-type_TF_proteobact-type"/>
</dbReference>
<dbReference type="GO" id="GO:0006351">
    <property type="term" value="P:DNA-templated transcription"/>
    <property type="evidence" value="ECO:0007669"/>
    <property type="project" value="TreeGrafter"/>
</dbReference>
<accession>A0A6L9Y6I6</accession>
<evidence type="ECO:0000313" key="3">
    <source>
        <dbReference type="EMBL" id="NEN75408.1"/>
    </source>
</evidence>
<sequence>MLSLFQNSHNPQINLEIVVENRWVDIVKEGFDFGVRLGRDVAIEMIAVQISDSLKMVLVASPDYIAENGAPKTIEELSHHRLIGMWISTQHGSELPWEFKVKKETVKFIPRPQFSINNHLRTQAVLDGLGIAWLPQMGDVQNYLDRGELVELLPKNAMVYDPFYLYYPSRQGYSNAFQLVVNTLKSI</sequence>
<reference evidence="3 4" key="1">
    <citation type="submission" date="2020-02" db="EMBL/GenBank/DDBJ databases">
        <title>Pelistega sp. NLN82 were isolated from wild rodents of the Hainan Island.</title>
        <authorList>
            <person name="Niu N."/>
            <person name="Zhou J."/>
        </authorList>
    </citation>
    <scope>NUCLEOTIDE SEQUENCE [LARGE SCALE GENOMIC DNA]</scope>
    <source>
        <strain evidence="3 4">NLN82</strain>
    </source>
</reference>
<dbReference type="SUPFAM" id="SSF53850">
    <property type="entry name" value="Periplasmic binding protein-like II"/>
    <property type="match status" value="1"/>
</dbReference>
<organism evidence="3 4">
    <name type="scientific">Pelistega ratti</name>
    <dbReference type="NCBI Taxonomy" id="2652177"/>
    <lineage>
        <taxon>Bacteria</taxon>
        <taxon>Pseudomonadati</taxon>
        <taxon>Pseudomonadota</taxon>
        <taxon>Betaproteobacteria</taxon>
        <taxon>Burkholderiales</taxon>
        <taxon>Alcaligenaceae</taxon>
        <taxon>Pelistega</taxon>
    </lineage>
</organism>
<proteinExistence type="inferred from homology"/>
<comment type="caution">
    <text evidence="3">The sequence shown here is derived from an EMBL/GenBank/DDBJ whole genome shotgun (WGS) entry which is preliminary data.</text>
</comment>